<dbReference type="Proteomes" id="UP001162483">
    <property type="component" value="Unassembled WGS sequence"/>
</dbReference>
<evidence type="ECO:0000256" key="1">
    <source>
        <dbReference type="SAM" id="MobiDB-lite"/>
    </source>
</evidence>
<feature type="non-terminal residue" evidence="2">
    <location>
        <position position="1"/>
    </location>
</feature>
<gene>
    <name evidence="2" type="ORF">SPARVUS_LOCUS12682845</name>
</gene>
<protein>
    <submittedName>
        <fullName evidence="2">Uncharacterized protein</fullName>
    </submittedName>
</protein>
<dbReference type="EMBL" id="CATNWA010017369">
    <property type="protein sequence ID" value="CAI9599909.1"/>
    <property type="molecule type" value="Genomic_DNA"/>
</dbReference>
<sequence length="56" mass="5949">IRSLQGRTDHLETQALPEGPGSVGGPMRCPGTFFIGFFEFGQGHMGPMIPYCPGAP</sequence>
<keyword evidence="3" id="KW-1185">Reference proteome</keyword>
<accession>A0ABN9FSC2</accession>
<proteinExistence type="predicted"/>
<evidence type="ECO:0000313" key="2">
    <source>
        <dbReference type="EMBL" id="CAI9599909.1"/>
    </source>
</evidence>
<reference evidence="2" key="1">
    <citation type="submission" date="2023-05" db="EMBL/GenBank/DDBJ databases">
        <authorList>
            <person name="Stuckert A."/>
        </authorList>
    </citation>
    <scope>NUCLEOTIDE SEQUENCE</scope>
</reference>
<organism evidence="2 3">
    <name type="scientific">Staurois parvus</name>
    <dbReference type="NCBI Taxonomy" id="386267"/>
    <lineage>
        <taxon>Eukaryota</taxon>
        <taxon>Metazoa</taxon>
        <taxon>Chordata</taxon>
        <taxon>Craniata</taxon>
        <taxon>Vertebrata</taxon>
        <taxon>Euteleostomi</taxon>
        <taxon>Amphibia</taxon>
        <taxon>Batrachia</taxon>
        <taxon>Anura</taxon>
        <taxon>Neobatrachia</taxon>
        <taxon>Ranoidea</taxon>
        <taxon>Ranidae</taxon>
        <taxon>Staurois</taxon>
    </lineage>
</organism>
<feature type="region of interest" description="Disordered" evidence="1">
    <location>
        <begin position="1"/>
        <end position="24"/>
    </location>
</feature>
<comment type="caution">
    <text evidence="2">The sequence shown here is derived from an EMBL/GenBank/DDBJ whole genome shotgun (WGS) entry which is preliminary data.</text>
</comment>
<name>A0ABN9FSC2_9NEOB</name>
<evidence type="ECO:0000313" key="3">
    <source>
        <dbReference type="Proteomes" id="UP001162483"/>
    </source>
</evidence>